<accession>A0A7K3WLM5</accession>
<dbReference type="Proteomes" id="UP000486602">
    <property type="component" value="Unassembled WGS sequence"/>
</dbReference>
<evidence type="ECO:0000313" key="1">
    <source>
        <dbReference type="EMBL" id="NEN22408.1"/>
    </source>
</evidence>
<reference evidence="1 2" key="1">
    <citation type="submission" date="2020-02" db="EMBL/GenBank/DDBJ databases">
        <title>Out from the shadows clarifying the taxonomy of the family Cryomorphaceae and related taxa by utilizing the GTDB taxonomic framework.</title>
        <authorList>
            <person name="Bowman J.P."/>
        </authorList>
    </citation>
    <scope>NUCLEOTIDE SEQUENCE [LARGE SCALE GENOMIC DNA]</scope>
    <source>
        <strain evidence="1 2">QSSC 1-22</strain>
    </source>
</reference>
<name>A0A7K3WLM5_9FLAO</name>
<dbReference type="RefSeq" id="WP_163283137.1">
    <property type="nucleotide sequence ID" value="NZ_JAAGVY010000003.1"/>
</dbReference>
<evidence type="ECO:0000313" key="2">
    <source>
        <dbReference type="Proteomes" id="UP000486602"/>
    </source>
</evidence>
<dbReference type="SUPFAM" id="SSF55961">
    <property type="entry name" value="Bet v1-like"/>
    <property type="match status" value="1"/>
</dbReference>
<comment type="caution">
    <text evidence="1">The sequence shown here is derived from an EMBL/GenBank/DDBJ whole genome shotgun (WGS) entry which is preliminary data.</text>
</comment>
<organism evidence="1 2">
    <name type="scientific">Cryomorpha ignava</name>
    <dbReference type="NCBI Taxonomy" id="101383"/>
    <lineage>
        <taxon>Bacteria</taxon>
        <taxon>Pseudomonadati</taxon>
        <taxon>Bacteroidota</taxon>
        <taxon>Flavobacteriia</taxon>
        <taxon>Flavobacteriales</taxon>
        <taxon>Cryomorphaceae</taxon>
        <taxon>Cryomorpha</taxon>
    </lineage>
</organism>
<dbReference type="AlphaFoldDB" id="A0A7K3WLM5"/>
<evidence type="ECO:0008006" key="3">
    <source>
        <dbReference type="Google" id="ProtNLM"/>
    </source>
</evidence>
<gene>
    <name evidence="1" type="ORF">G3O08_02690</name>
</gene>
<keyword evidence="2" id="KW-1185">Reference proteome</keyword>
<proteinExistence type="predicted"/>
<protein>
    <recommendedName>
        <fullName evidence="3">SRPBCC family protein</fullName>
    </recommendedName>
</protein>
<sequence length="133" mass="15338">MKIESKKVNVPAGREKVFKYITDLNNFNNLLPEDRISEWESTETYCSFKVQGTATIDLNLKDSTEFDHILLESGEKSPFPFTLNIYLSGNDDETTVYQIMEAKVNPFLKMMVQKPLTNLFDFIADRLTEKVSN</sequence>
<dbReference type="EMBL" id="JAAGVY010000003">
    <property type="protein sequence ID" value="NEN22408.1"/>
    <property type="molecule type" value="Genomic_DNA"/>
</dbReference>